<dbReference type="Pfam" id="PF02518">
    <property type="entry name" value="HATPase_c"/>
    <property type="match status" value="1"/>
</dbReference>
<dbReference type="InterPro" id="IPR035965">
    <property type="entry name" value="PAS-like_dom_sf"/>
</dbReference>
<evidence type="ECO:0000256" key="1">
    <source>
        <dbReference type="ARBA" id="ARBA00000085"/>
    </source>
</evidence>
<keyword evidence="12" id="KW-1185">Reference proteome</keyword>
<reference evidence="9" key="4">
    <citation type="submission" date="2024-05" db="EMBL/GenBank/DDBJ databases">
        <authorList>
            <person name="Sun Q."/>
            <person name="Zhou Y."/>
        </authorList>
    </citation>
    <scope>NUCLEOTIDE SEQUENCE</scope>
    <source>
        <strain evidence="9">CGMCC 1.18437</strain>
    </source>
</reference>
<reference evidence="10 11" key="3">
    <citation type="submission" date="2020-08" db="EMBL/GenBank/DDBJ databases">
        <title>Genomic Encyclopedia of Type Strains, Phase IV (KMG-IV): sequencing the most valuable type-strain genomes for metagenomic binning, comparative biology and taxonomic classification.</title>
        <authorList>
            <person name="Goeker M."/>
        </authorList>
    </citation>
    <scope>NUCLEOTIDE SEQUENCE [LARGE SCALE GENOMIC DNA]</scope>
    <source>
        <strain evidence="10 11">DSM 27521</strain>
    </source>
</reference>
<dbReference type="InterPro" id="IPR050351">
    <property type="entry name" value="BphY/WalK/GraS-like"/>
</dbReference>
<evidence type="ECO:0000256" key="3">
    <source>
        <dbReference type="ARBA" id="ARBA00022679"/>
    </source>
</evidence>
<dbReference type="Pfam" id="PF13185">
    <property type="entry name" value="GAF_2"/>
    <property type="match status" value="2"/>
</dbReference>
<evidence type="ECO:0000256" key="2">
    <source>
        <dbReference type="ARBA" id="ARBA00012438"/>
    </source>
</evidence>
<evidence type="ECO:0000313" key="9">
    <source>
        <dbReference type="EMBL" id="GHF47000.1"/>
    </source>
</evidence>
<feature type="domain" description="Histidine kinase" evidence="7">
    <location>
        <begin position="1029"/>
        <end position="1234"/>
    </location>
</feature>
<dbReference type="PANTHER" id="PTHR42878:SF14">
    <property type="entry name" value="OSMOLARITY TWO-COMPONENT SYSTEM PROTEIN SSK1"/>
    <property type="match status" value="1"/>
</dbReference>
<dbReference type="InterPro" id="IPR035909">
    <property type="entry name" value="CheB_C"/>
</dbReference>
<comment type="caution">
    <text evidence="10">The sequence shown here is derived from an EMBL/GenBank/DDBJ whole genome shotgun (WGS) entry which is preliminary data.</text>
</comment>
<evidence type="ECO:0000256" key="6">
    <source>
        <dbReference type="SAM" id="Coils"/>
    </source>
</evidence>
<reference evidence="12" key="2">
    <citation type="journal article" date="2019" name="Int. J. Syst. Evol. Microbiol.">
        <title>The Global Catalogue of Microorganisms (GCM) 10K type strain sequencing project: providing services to taxonomists for standard genome sequencing and annotation.</title>
        <authorList>
            <consortium name="The Broad Institute Genomics Platform"/>
            <consortium name="The Broad Institute Genome Sequencing Center for Infectious Disease"/>
            <person name="Wu L."/>
            <person name="Ma J."/>
        </authorList>
    </citation>
    <scope>NUCLEOTIDE SEQUENCE [LARGE SCALE GENOMIC DNA]</scope>
    <source>
        <strain evidence="12">CGMCC 1.18437</strain>
    </source>
</reference>
<dbReference type="EMBL" id="BNAJ01000005">
    <property type="protein sequence ID" value="GHF47000.1"/>
    <property type="molecule type" value="Genomic_DNA"/>
</dbReference>
<dbReference type="Gene3D" id="3.30.450.40">
    <property type="match status" value="4"/>
</dbReference>
<dbReference type="SUPFAM" id="SSF52738">
    <property type="entry name" value="Methylesterase CheB, C-terminal domain"/>
    <property type="match status" value="1"/>
</dbReference>
<protein>
    <recommendedName>
        <fullName evidence="2">histidine kinase</fullName>
        <ecNumber evidence="2">2.7.13.3</ecNumber>
    </recommendedName>
</protein>
<dbReference type="PROSITE" id="PS50122">
    <property type="entry name" value="CHEB"/>
    <property type="match status" value="1"/>
</dbReference>
<dbReference type="InterPro" id="IPR003594">
    <property type="entry name" value="HATPase_dom"/>
</dbReference>
<feature type="coiled-coil region" evidence="6">
    <location>
        <begin position="1002"/>
        <end position="1029"/>
    </location>
</feature>
<dbReference type="SMART" id="SM00065">
    <property type="entry name" value="GAF"/>
    <property type="match status" value="4"/>
</dbReference>
<keyword evidence="4" id="KW-0418">Kinase</keyword>
<evidence type="ECO:0000256" key="4">
    <source>
        <dbReference type="ARBA" id="ARBA00022777"/>
    </source>
</evidence>
<dbReference type="Pfam" id="PF01590">
    <property type="entry name" value="GAF"/>
    <property type="match status" value="1"/>
</dbReference>
<dbReference type="SUPFAM" id="SSF55781">
    <property type="entry name" value="GAF domain-like"/>
    <property type="match status" value="4"/>
</dbReference>
<dbReference type="GO" id="GO:0005737">
    <property type="term" value="C:cytoplasm"/>
    <property type="evidence" value="ECO:0007669"/>
    <property type="project" value="InterPro"/>
</dbReference>
<dbReference type="PANTHER" id="PTHR42878">
    <property type="entry name" value="TWO-COMPONENT HISTIDINE KINASE"/>
    <property type="match status" value="1"/>
</dbReference>
<dbReference type="AlphaFoldDB" id="A0A7W8KF66"/>
<dbReference type="InterPro" id="IPR036890">
    <property type="entry name" value="HATPase_C_sf"/>
</dbReference>
<dbReference type="InterPro" id="IPR005467">
    <property type="entry name" value="His_kinase_dom"/>
</dbReference>
<dbReference type="Gene3D" id="3.40.50.180">
    <property type="entry name" value="Methylesterase CheB, C-terminal domain"/>
    <property type="match status" value="1"/>
</dbReference>
<dbReference type="EMBL" id="JACHFK010000005">
    <property type="protein sequence ID" value="MBB5377006.1"/>
    <property type="molecule type" value="Genomic_DNA"/>
</dbReference>
<dbReference type="GO" id="GO:0007234">
    <property type="term" value="P:osmosensory signaling via phosphorelay pathway"/>
    <property type="evidence" value="ECO:0007669"/>
    <property type="project" value="TreeGrafter"/>
</dbReference>
<dbReference type="EC" id="2.7.13.3" evidence="2"/>
<dbReference type="Proteomes" id="UP000539473">
    <property type="component" value="Unassembled WGS sequence"/>
</dbReference>
<organism evidence="10 11">
    <name type="scientific">Deinococcus metalli</name>
    <dbReference type="NCBI Taxonomy" id="1141878"/>
    <lineage>
        <taxon>Bacteria</taxon>
        <taxon>Thermotogati</taxon>
        <taxon>Deinococcota</taxon>
        <taxon>Deinococci</taxon>
        <taxon>Deinococcales</taxon>
        <taxon>Deinococcaceae</taxon>
        <taxon>Deinococcus</taxon>
    </lineage>
</organism>
<reference evidence="9" key="1">
    <citation type="journal article" date="2014" name="Int. J. Syst. Evol. Microbiol.">
        <title>Complete genome of a new Firmicutes species belonging to the dominant human colonic microbiota ('Ruminococcus bicirculans') reveals two chromosomes and a selective capacity to utilize plant glucans.</title>
        <authorList>
            <consortium name="NISC Comparative Sequencing Program"/>
            <person name="Wegmann U."/>
            <person name="Louis P."/>
            <person name="Goesmann A."/>
            <person name="Henrissat B."/>
            <person name="Duncan S.H."/>
            <person name="Flint H.J."/>
        </authorList>
    </citation>
    <scope>NUCLEOTIDE SEQUENCE</scope>
    <source>
        <strain evidence="9">CGMCC 1.18437</strain>
    </source>
</reference>
<evidence type="ECO:0000259" key="8">
    <source>
        <dbReference type="PROSITE" id="PS50122"/>
    </source>
</evidence>
<sequence>MAVHVHPISGPFDVLVVLGSPPGDLGAVLSNLPAGLGAAVLIAPGDDLTLEALAPLPVQWAEHGLPLEPGRLYVTPPGTVVEVRTDRRCAVTSAPDGAPERPLDRLLASLAITCGARTLAVVCGGSGRDGVAGAQALRGAGGTVLVLLPEGGGDGVPSAVVEADAADVVTAPQDLGRTVAALLTGGPPGTSRADTAEQQPAFLLQLSDALRPLADPVAVMGVACRMLGEHLAVDRTYYVEVDEAAGVARVARDWVQGGVSLAGEHRVADFGWSVAILRRGECHVIPDTQFSPVVPPEDRPASAALGIIGCMGAPLIKDGRLVGALCVTTLVPRAWTAREVKLLRDVGERIWSAVERARAEEALRAREEKYRTLFNSIDEGFHIIELLYDPSGRPVDYRFVEANPAFEGQTGLRGAVGQLGSHVAPGTERSWLEAYDRVIQSGVALRFEDYDAFTQHWYAVYASRVGERDGHQVAVVFSDVTERKRREANLSFLNAVGSALEQLTNVEETMELLGEKIGAHFGLAHCRFVELDPAGEVAVVFHGWRRPDVPTITGPHRMSDYLAPEFKEKMRAGTTVIVRDVWNDPLTDGGRFAALGIGSFVAVPLVRDGRWLAWLGLYRSEAHGWPDDDVELARELTARIWTRLERARAEAAVRALNATLEARVQERTHRLAEMNSELQVRTRALEAFAELTQDLGVEVDPYALVRQGQRVALSLLPQGFATYYELHGTLWRLRVQEGDMRAPALQAAADAGVPAGHTPSLDRPWETGAPVFQSSYDRDADGLGALGHEVTALATLPLVVGGRRQGVFAVALFSGRQWTGSDRAVLETVVHSLSLALERAQAVRALAEEREALATFAHFTELSAGTRDVEALARQATAVLGQVLDVHSAVYFEQDGELWRLRHASTTLEPELDTALRRGVPAGLPGFAVPAERREPVFFEHVTTEDPPPPVTFQAVAAYPLFPPHHPAGMLSMAVTDRAAWTEREKAVFRAVGDSFRLAVERTAQLQQVERHRERLADLNAELGTLITRTARNLELPVGYLNQFLSPSRLNDLPAALPLSVPSALHDELSRLRGVAQDLRQLAQLENQTLSRELLPLGELVAQVRAQSAAAGRVAWLTLALPIVRADRALLMQALEVLLTFTLSETRGARVVEVSSQEVGAEVWVTVQDDGIGLEPEEAATLFDLAVRTEQSVPLLDGGGLVRVRRVMARHGGWAWAEARLDGGRIVLAFPRDETVSVIENLLQQ</sequence>
<comment type="caution">
    <text evidence="5">Lacks conserved residue(s) required for the propagation of feature annotation.</text>
</comment>
<dbReference type="GO" id="GO:0006935">
    <property type="term" value="P:chemotaxis"/>
    <property type="evidence" value="ECO:0007669"/>
    <property type="project" value="InterPro"/>
</dbReference>
<dbReference type="InterPro" id="IPR029016">
    <property type="entry name" value="GAF-like_dom_sf"/>
</dbReference>
<dbReference type="SMART" id="SM00387">
    <property type="entry name" value="HATPase_c"/>
    <property type="match status" value="1"/>
</dbReference>
<dbReference type="PROSITE" id="PS50109">
    <property type="entry name" value="HIS_KIN"/>
    <property type="match status" value="1"/>
</dbReference>
<dbReference type="GO" id="GO:0008984">
    <property type="term" value="F:protein-glutamate methylesterase activity"/>
    <property type="evidence" value="ECO:0007669"/>
    <property type="project" value="InterPro"/>
</dbReference>
<dbReference type="GO" id="GO:0000156">
    <property type="term" value="F:phosphorelay response regulator activity"/>
    <property type="evidence" value="ECO:0007669"/>
    <property type="project" value="InterPro"/>
</dbReference>
<proteinExistence type="predicted"/>
<dbReference type="SUPFAM" id="SSF55874">
    <property type="entry name" value="ATPase domain of HSP90 chaperone/DNA topoisomerase II/histidine kinase"/>
    <property type="match status" value="1"/>
</dbReference>
<dbReference type="SUPFAM" id="SSF55785">
    <property type="entry name" value="PYP-like sensor domain (PAS domain)"/>
    <property type="match status" value="1"/>
</dbReference>
<comment type="catalytic activity">
    <reaction evidence="1">
        <text>ATP + protein L-histidine = ADP + protein N-phospho-L-histidine.</text>
        <dbReference type="EC" id="2.7.13.3"/>
    </reaction>
</comment>
<evidence type="ECO:0000313" key="11">
    <source>
        <dbReference type="Proteomes" id="UP000539473"/>
    </source>
</evidence>
<keyword evidence="3" id="KW-0808">Transferase</keyword>
<dbReference type="GO" id="GO:0004673">
    <property type="term" value="F:protein histidine kinase activity"/>
    <property type="evidence" value="ECO:0007669"/>
    <property type="project" value="UniProtKB-EC"/>
</dbReference>
<dbReference type="Gene3D" id="3.30.450.20">
    <property type="entry name" value="PAS domain"/>
    <property type="match status" value="1"/>
</dbReference>
<dbReference type="Pfam" id="PF01339">
    <property type="entry name" value="CheB_methylest"/>
    <property type="match status" value="1"/>
</dbReference>
<dbReference type="Proteomes" id="UP000619376">
    <property type="component" value="Unassembled WGS sequence"/>
</dbReference>
<dbReference type="GO" id="GO:0030295">
    <property type="term" value="F:protein kinase activator activity"/>
    <property type="evidence" value="ECO:0007669"/>
    <property type="project" value="TreeGrafter"/>
</dbReference>
<name>A0A7W8KF66_9DEIO</name>
<accession>A0A7W8KF66</accession>
<dbReference type="InterPro" id="IPR000673">
    <property type="entry name" value="Sig_transdc_resp-reg_Me-estase"/>
</dbReference>
<gene>
    <name evidence="9" type="ORF">GCM10017781_24350</name>
    <name evidence="10" type="ORF">HNQ07_002470</name>
</gene>
<dbReference type="Gene3D" id="3.30.565.10">
    <property type="entry name" value="Histidine kinase-like ATPase, C-terminal domain"/>
    <property type="match status" value="1"/>
</dbReference>
<dbReference type="InterPro" id="IPR003018">
    <property type="entry name" value="GAF"/>
</dbReference>
<evidence type="ECO:0000259" key="7">
    <source>
        <dbReference type="PROSITE" id="PS50109"/>
    </source>
</evidence>
<evidence type="ECO:0000313" key="10">
    <source>
        <dbReference type="EMBL" id="MBB5377006.1"/>
    </source>
</evidence>
<keyword evidence="6" id="KW-0175">Coiled coil</keyword>
<dbReference type="RefSeq" id="WP_184112129.1">
    <property type="nucleotide sequence ID" value="NZ_BNAJ01000005.1"/>
</dbReference>
<evidence type="ECO:0000256" key="5">
    <source>
        <dbReference type="PROSITE-ProRule" id="PRU00050"/>
    </source>
</evidence>
<evidence type="ECO:0000313" key="12">
    <source>
        <dbReference type="Proteomes" id="UP000619376"/>
    </source>
</evidence>
<feature type="domain" description="CheB-type methylesterase" evidence="8">
    <location>
        <begin position="50"/>
        <end position="169"/>
    </location>
</feature>